<feature type="compositionally biased region" description="Low complexity" evidence="1">
    <location>
        <begin position="121"/>
        <end position="133"/>
    </location>
</feature>
<dbReference type="VEuPathDB" id="FungiDB:PADG_04279"/>
<accession>A0A1D2JIB4</accession>
<dbReference type="InterPro" id="IPR056634">
    <property type="entry name" value="DUF7732"/>
</dbReference>
<evidence type="ECO:0000256" key="3">
    <source>
        <dbReference type="SAM" id="SignalP"/>
    </source>
</evidence>
<feature type="signal peptide" evidence="3">
    <location>
        <begin position="1"/>
        <end position="21"/>
    </location>
</feature>
<name>A0A1D2JIB4_PARBR</name>
<feature type="domain" description="DUF7732" evidence="4">
    <location>
        <begin position="139"/>
        <end position="266"/>
    </location>
</feature>
<dbReference type="PROSITE" id="PS51257">
    <property type="entry name" value="PROKAR_LIPOPROTEIN"/>
    <property type="match status" value="1"/>
</dbReference>
<dbReference type="AlphaFoldDB" id="A0A1D2JIB4"/>
<evidence type="ECO:0000256" key="2">
    <source>
        <dbReference type="SAM" id="Phobius"/>
    </source>
</evidence>
<keyword evidence="2" id="KW-0812">Transmembrane</keyword>
<gene>
    <name evidence="5" type="ORF">ACO22_02570</name>
</gene>
<dbReference type="PANTHER" id="PTHR42091">
    <property type="entry name" value="CONSERVED GLYCINE-RICH PROTEIN (AFU_ORTHOLOGUE AFUA_7G02440)"/>
    <property type="match status" value="1"/>
</dbReference>
<evidence type="ECO:0000259" key="4">
    <source>
        <dbReference type="Pfam" id="PF24866"/>
    </source>
</evidence>
<keyword evidence="3" id="KW-0732">Signal</keyword>
<keyword evidence="2" id="KW-0472">Membrane</keyword>
<evidence type="ECO:0000313" key="5">
    <source>
        <dbReference type="EMBL" id="ODH37714.1"/>
    </source>
</evidence>
<proteinExistence type="predicted"/>
<feature type="transmembrane region" description="Helical" evidence="2">
    <location>
        <begin position="285"/>
        <end position="305"/>
    </location>
</feature>
<dbReference type="VEuPathDB" id="FungiDB:PABG_01189"/>
<evidence type="ECO:0000313" key="6">
    <source>
        <dbReference type="Proteomes" id="UP000242814"/>
    </source>
</evidence>
<organism evidence="5 6">
    <name type="scientific">Paracoccidioides brasiliensis</name>
    <dbReference type="NCBI Taxonomy" id="121759"/>
    <lineage>
        <taxon>Eukaryota</taxon>
        <taxon>Fungi</taxon>
        <taxon>Dikarya</taxon>
        <taxon>Ascomycota</taxon>
        <taxon>Pezizomycotina</taxon>
        <taxon>Eurotiomycetes</taxon>
        <taxon>Eurotiomycetidae</taxon>
        <taxon>Onygenales</taxon>
        <taxon>Ajellomycetaceae</taxon>
        <taxon>Paracoccidioides</taxon>
    </lineage>
</organism>
<keyword evidence="2" id="KW-1133">Transmembrane helix</keyword>
<dbReference type="EMBL" id="LZYO01000082">
    <property type="protein sequence ID" value="ODH37714.1"/>
    <property type="molecule type" value="Genomic_DNA"/>
</dbReference>
<feature type="region of interest" description="Disordered" evidence="1">
    <location>
        <begin position="115"/>
        <end position="136"/>
    </location>
</feature>
<sequence>MRLSHGLALCVFLSLSCTVTPVNIPLADIHVAHIDAREVINPGPVDSPKFFDLEKQEGVAVAGGGVVVEGVEEEEEEAEYLEAGVEDEAVEVDQRGEEVEVHLGEEVQGRLELDPQGINIGGSTRSGSGTPRSFGEGGFYPGGAAVPYTAGGRSRMGLLPFAFLPIAALAFFPGVWLFGAHAYHIGHYNHRNTSDPNANVTQIPIECLCQRFGVCGCDKNDNTTYIDQLLSEKDRDGLPKNTSTIVVATVNGTRTIYVNGTLANGTTSSDPSIKDSSSSFTSPPVLSMLSGYWVMASLFVATVTLI</sequence>
<dbReference type="Proteomes" id="UP000242814">
    <property type="component" value="Unassembled WGS sequence"/>
</dbReference>
<protein>
    <recommendedName>
        <fullName evidence="4">DUF7732 domain-containing protein</fullName>
    </recommendedName>
</protein>
<dbReference type="PANTHER" id="PTHR42091:SF1">
    <property type="entry name" value="CONSERVED GLYCINE-RICH PROTEIN (AFU_ORTHOLOGUE AFUA_7G02440)"/>
    <property type="match status" value="1"/>
</dbReference>
<feature type="chain" id="PRO_5008902457" description="DUF7732 domain-containing protein" evidence="3">
    <location>
        <begin position="22"/>
        <end position="306"/>
    </location>
</feature>
<dbReference type="Pfam" id="PF24866">
    <property type="entry name" value="DUF7732"/>
    <property type="match status" value="1"/>
</dbReference>
<reference evidence="5 6" key="1">
    <citation type="submission" date="2016-06" db="EMBL/GenBank/DDBJ databases">
        <authorList>
            <person name="Kjaerup R.B."/>
            <person name="Dalgaard T.S."/>
            <person name="Juul-Madsen H.R."/>
        </authorList>
    </citation>
    <scope>NUCLEOTIDE SEQUENCE [LARGE SCALE GENOMIC DNA]</scope>
    <source>
        <strain evidence="5 6">Pb300</strain>
    </source>
</reference>
<evidence type="ECO:0000256" key="1">
    <source>
        <dbReference type="SAM" id="MobiDB-lite"/>
    </source>
</evidence>
<comment type="caution">
    <text evidence="5">The sequence shown here is derived from an EMBL/GenBank/DDBJ whole genome shotgun (WGS) entry which is preliminary data.</text>
</comment>